<evidence type="ECO:0000313" key="21">
    <source>
        <dbReference type="Proteomes" id="UP000001798"/>
    </source>
</evidence>
<dbReference type="EMBL" id="CP009805">
    <property type="protein sequence ID" value="ATZ45383.1"/>
    <property type="molecule type" value="Genomic_DNA"/>
</dbReference>
<feature type="compositionally biased region" description="Low complexity" evidence="17">
    <location>
        <begin position="717"/>
        <end position="730"/>
    </location>
</feature>
<evidence type="ECO:0000256" key="1">
    <source>
        <dbReference type="ARBA" id="ARBA00000822"/>
    </source>
</evidence>
<feature type="domain" description="GH18" evidence="19">
    <location>
        <begin position="30"/>
        <end position="359"/>
    </location>
</feature>
<evidence type="ECO:0000256" key="4">
    <source>
        <dbReference type="ARBA" id="ARBA00022475"/>
    </source>
</evidence>
<dbReference type="VEuPathDB" id="FungiDB:Bcin01g01760"/>
<keyword evidence="11" id="KW-0325">Glycoprotein</keyword>
<name>A0A384J4D3_BOTFB</name>
<gene>
    <name evidence="20" type="ORF">BCIN_01g01760</name>
</gene>
<dbReference type="GeneID" id="5425638"/>
<keyword evidence="15" id="KW-0624">Polysaccharide degradation</keyword>
<evidence type="ECO:0000256" key="9">
    <source>
        <dbReference type="ARBA" id="ARBA00023024"/>
    </source>
</evidence>
<dbReference type="CDD" id="cd02877">
    <property type="entry name" value="GH18_hevamine_XipI_class_III"/>
    <property type="match status" value="1"/>
</dbReference>
<dbReference type="GO" id="GO:0008843">
    <property type="term" value="F:endochitinase activity"/>
    <property type="evidence" value="ECO:0007669"/>
    <property type="project" value="UniProtKB-EC"/>
</dbReference>
<feature type="compositionally biased region" description="Low complexity" evidence="17">
    <location>
        <begin position="423"/>
        <end position="485"/>
    </location>
</feature>
<keyword evidence="21" id="KW-1185">Reference proteome</keyword>
<evidence type="ECO:0000256" key="13">
    <source>
        <dbReference type="ARBA" id="ARBA00023288"/>
    </source>
</evidence>
<evidence type="ECO:0000256" key="12">
    <source>
        <dbReference type="ARBA" id="ARBA00023277"/>
    </source>
</evidence>
<dbReference type="SUPFAM" id="SSF51445">
    <property type="entry name" value="(Trans)glycosidases"/>
    <property type="match status" value="1"/>
</dbReference>
<proteinExistence type="inferred from homology"/>
<organism evidence="20 21">
    <name type="scientific">Botryotinia fuckeliana (strain B05.10)</name>
    <name type="common">Noble rot fungus</name>
    <name type="synonym">Botrytis cinerea</name>
    <dbReference type="NCBI Taxonomy" id="332648"/>
    <lineage>
        <taxon>Eukaryota</taxon>
        <taxon>Fungi</taxon>
        <taxon>Dikarya</taxon>
        <taxon>Ascomycota</taxon>
        <taxon>Pezizomycotina</taxon>
        <taxon>Leotiomycetes</taxon>
        <taxon>Helotiales</taxon>
        <taxon>Sclerotiniaceae</taxon>
        <taxon>Botrytis</taxon>
    </lineage>
</organism>
<feature type="compositionally biased region" description="Low complexity" evidence="17">
    <location>
        <begin position="740"/>
        <end position="759"/>
    </location>
</feature>
<comment type="catalytic activity">
    <reaction evidence="1">
        <text>Random endo-hydrolysis of N-acetyl-beta-D-glucosaminide (1-&gt;4)-beta-linkages in chitin and chitodextrins.</text>
        <dbReference type="EC" id="3.2.1.14"/>
    </reaction>
</comment>
<feature type="compositionally biased region" description="Polar residues" evidence="17">
    <location>
        <begin position="612"/>
        <end position="625"/>
    </location>
</feature>
<feature type="region of interest" description="Disordered" evidence="17">
    <location>
        <begin position="511"/>
        <end position="666"/>
    </location>
</feature>
<keyword evidence="12" id="KW-0119">Carbohydrate metabolism</keyword>
<keyword evidence="8" id="KW-0378">Hydrolase</keyword>
<reference evidence="20 21" key="1">
    <citation type="journal article" date="2011" name="PLoS Genet.">
        <title>Genomic analysis of the necrotrophic fungal pathogens Sclerotinia sclerotiorum and Botrytis cinerea.</title>
        <authorList>
            <person name="Amselem J."/>
            <person name="Cuomo C.A."/>
            <person name="van Kan J.A."/>
            <person name="Viaud M."/>
            <person name="Benito E.P."/>
            <person name="Couloux A."/>
            <person name="Coutinho P.M."/>
            <person name="de Vries R.P."/>
            <person name="Dyer P.S."/>
            <person name="Fillinger S."/>
            <person name="Fournier E."/>
            <person name="Gout L."/>
            <person name="Hahn M."/>
            <person name="Kohn L."/>
            <person name="Lapalu N."/>
            <person name="Plummer K.M."/>
            <person name="Pradier J.M."/>
            <person name="Quevillon E."/>
            <person name="Sharon A."/>
            <person name="Simon A."/>
            <person name="ten Have A."/>
            <person name="Tudzynski B."/>
            <person name="Tudzynski P."/>
            <person name="Wincker P."/>
            <person name="Andrew M."/>
            <person name="Anthouard V."/>
            <person name="Beever R.E."/>
            <person name="Beffa R."/>
            <person name="Benoit I."/>
            <person name="Bouzid O."/>
            <person name="Brault B."/>
            <person name="Chen Z."/>
            <person name="Choquer M."/>
            <person name="Collemare J."/>
            <person name="Cotton P."/>
            <person name="Danchin E.G."/>
            <person name="Da Silva C."/>
            <person name="Gautier A."/>
            <person name="Giraud C."/>
            <person name="Giraud T."/>
            <person name="Gonzalez C."/>
            <person name="Grossetete S."/>
            <person name="Guldener U."/>
            <person name="Henrissat B."/>
            <person name="Howlett B.J."/>
            <person name="Kodira C."/>
            <person name="Kretschmer M."/>
            <person name="Lappartient A."/>
            <person name="Leroch M."/>
            <person name="Levis C."/>
            <person name="Mauceli E."/>
            <person name="Neuveglise C."/>
            <person name="Oeser B."/>
            <person name="Pearson M."/>
            <person name="Poulain J."/>
            <person name="Poussereau N."/>
            <person name="Quesneville H."/>
            <person name="Rascle C."/>
            <person name="Schumacher J."/>
            <person name="Segurens B."/>
            <person name="Sexton A."/>
            <person name="Silva E."/>
            <person name="Sirven C."/>
            <person name="Soanes D.M."/>
            <person name="Talbot N.J."/>
            <person name="Templeton M."/>
            <person name="Yandava C."/>
            <person name="Yarden O."/>
            <person name="Zeng Q."/>
            <person name="Rollins J.A."/>
            <person name="Lebrun M.H."/>
            <person name="Dickman M."/>
        </authorList>
    </citation>
    <scope>NUCLEOTIDE SEQUENCE [LARGE SCALE GENOMIC DNA]</scope>
    <source>
        <strain evidence="20 21">B05.10</strain>
    </source>
</reference>
<dbReference type="GO" id="GO:0000272">
    <property type="term" value="P:polysaccharide catabolic process"/>
    <property type="evidence" value="ECO:0007669"/>
    <property type="project" value="UniProtKB-KW"/>
</dbReference>
<evidence type="ECO:0000256" key="14">
    <source>
        <dbReference type="ARBA" id="ARBA00023295"/>
    </source>
</evidence>
<evidence type="ECO:0000256" key="10">
    <source>
        <dbReference type="ARBA" id="ARBA00023136"/>
    </source>
</evidence>
<keyword evidence="9" id="KW-0146">Chitin degradation</keyword>
<dbReference type="KEGG" id="bfu:BCIN_01g01760"/>
<keyword evidence="4" id="KW-1003">Cell membrane</keyword>
<dbReference type="InterPro" id="IPR001579">
    <property type="entry name" value="Glyco_hydro_18_chit_AS"/>
</dbReference>
<dbReference type="GO" id="GO:0098552">
    <property type="term" value="C:side of membrane"/>
    <property type="evidence" value="ECO:0007669"/>
    <property type="project" value="UniProtKB-KW"/>
</dbReference>
<keyword evidence="7 18" id="KW-0732">Signal</keyword>
<dbReference type="InterPro" id="IPR001223">
    <property type="entry name" value="Glyco_hydro18_cat"/>
</dbReference>
<comment type="subcellular location">
    <subcellularLocation>
        <location evidence="2">Cell membrane</location>
        <topology evidence="2">Lipid-anchor</topology>
        <topology evidence="2">GPI-anchor</topology>
    </subcellularLocation>
</comment>
<reference evidence="20 21" key="3">
    <citation type="journal article" date="2017" name="Mol. Plant Pathol.">
        <title>A gapless genome sequence of the fungus Botrytis cinerea.</title>
        <authorList>
            <person name="Van Kan J.A."/>
            <person name="Stassen J.H."/>
            <person name="Mosbach A."/>
            <person name="Van Der Lee T.A."/>
            <person name="Faino L."/>
            <person name="Farmer A.D."/>
            <person name="Papasotiriou D.G."/>
            <person name="Zhou S."/>
            <person name="Seidl M.F."/>
            <person name="Cottam E."/>
            <person name="Edel D."/>
            <person name="Hahn M."/>
            <person name="Schwartz D.C."/>
            <person name="Dietrich R.A."/>
            <person name="Widdison S."/>
            <person name="Scalliet G."/>
        </authorList>
    </citation>
    <scope>NUCLEOTIDE SEQUENCE [LARGE SCALE GENOMIC DNA]</scope>
    <source>
        <strain evidence="20 21">B05.10</strain>
    </source>
</reference>
<evidence type="ECO:0000256" key="17">
    <source>
        <dbReference type="SAM" id="MobiDB-lite"/>
    </source>
</evidence>
<evidence type="ECO:0000256" key="3">
    <source>
        <dbReference type="ARBA" id="ARBA00012729"/>
    </source>
</evidence>
<feature type="region of interest" description="Disordered" evidence="17">
    <location>
        <begin position="423"/>
        <end position="486"/>
    </location>
</feature>
<feature type="compositionally biased region" description="Low complexity" evidence="17">
    <location>
        <begin position="683"/>
        <end position="696"/>
    </location>
</feature>
<evidence type="ECO:0000256" key="6">
    <source>
        <dbReference type="ARBA" id="ARBA00022669"/>
    </source>
</evidence>
<evidence type="ECO:0000259" key="19">
    <source>
        <dbReference type="PROSITE" id="PS51910"/>
    </source>
</evidence>
<feature type="compositionally biased region" description="Polar residues" evidence="17">
    <location>
        <begin position="839"/>
        <end position="851"/>
    </location>
</feature>
<dbReference type="EC" id="3.2.1.14" evidence="3"/>
<feature type="compositionally biased region" description="Polar residues" evidence="17">
    <location>
        <begin position="525"/>
        <end position="542"/>
    </location>
</feature>
<dbReference type="FunFam" id="3.20.20.80:FF:000150">
    <property type="entry name" value="Class III chitinase ChiA1"/>
    <property type="match status" value="1"/>
</dbReference>
<dbReference type="Proteomes" id="UP000001798">
    <property type="component" value="Chromosome 1"/>
</dbReference>
<keyword evidence="14" id="KW-0326">Glycosidase</keyword>
<evidence type="ECO:0000256" key="8">
    <source>
        <dbReference type="ARBA" id="ARBA00022801"/>
    </source>
</evidence>
<sequence>MYPSKSFTVAAATFALIAPAAALYDASSPANLALYWGSGPSQTNLSYYCEQSTVDIIPLAFMNVFPAQGDGYPAENFGNACYGQPIFTPGPGYPLGDVNTSKDQLYVQCPGIQEGIPYCQSLGKKILLSLGGASNTYQLTGAADGEYFADFLWGSYGPFKQSWLDAGGIRPMDGGYYGTDSSVHIDIDGFDFDIEFGPTDYSEGYIAMINRLREHFAENPSKKYFISGAPQCPLPEPNMGAMIAGAQFDLLWIQFYNNAAAQCTARQWADNYALTGQEDSAEFTYDQWLSTINNGASAGASIYLGLLGSTLAGTASDYISPLEAQSLIESYHNKPQFGGVMIWEATYSQENTDEELKGDSYHGFIKSCLASYAPPPPTSTSSIVHSTTISSSSSTSEVSITSSVPASTESSAATSSTVISISSTSTSVSESSSTSTLTSSESSTTSSSSLLETSTTSTSTSTSVSETSTVTSSSSLESSAAQSSTYSEVLPTQASSGYTIPGYSHKATSSLTHSQVHSSKPAGSYTFTGHSSKPTSIATGYTSKSHSAKPSSKPSSGYTSVYSSNSTTSGSVHSSRPYSTKSVVTGTGVSSKPYHTKSSVIGTGASTKPYPTKSSIVGTGQSSKPRPTKSLGTGVKSCKSRSKTRTRTKTKTKTSSAGPSGYPASTSSVVISSTAPYGNSTYSHSETTPASSATSSVEGITVSSGTATETGPGSSATDSTVVGPSTSGTSELPTGSATNSGSVTSETGSASASGSISSGTGSITSAIQYTTSTAYVTTVYTITSCAATVTDCPGRIGSVTTETISSYTTVCPVTATATSTSSAEGISVSSKPSSAPGVTASQTPSSSAQGSATLPITSVVQYTTSTAYVTSVYTITSCAATVTDCPGRIGSVTTETISSYTTVCPVTETSGNSGIVSSTSSPAGGPVPTTTVTSYGTSTVYQTSVYTITSCAPSVTDCPARSGQVTTETISSYTSVYPITVSTAPINVPTSGASSAAGIETSVPGVKVSSTASIFTSAPAAGASSIAGVSSAVPTKGASSAAGIVTSVPVIGASSSAATPEAASPTSLYTTLISTLINSQTTTISAIVAPSIITVVPVAIASPSPASSPYTSIAPPYGAGNGTLVATGTASSITRVPKPSSYVVKAEGESTSAKSGSVTTQIPVATPSAVTFEGGAEKLVKGLGVWAAVGMMGLVLFI</sequence>
<dbReference type="OrthoDB" id="6020543at2759"/>
<dbReference type="GO" id="GO:0008061">
    <property type="term" value="F:chitin binding"/>
    <property type="evidence" value="ECO:0007669"/>
    <property type="project" value="UniProtKB-KW"/>
</dbReference>
<feature type="region of interest" description="Disordered" evidence="17">
    <location>
        <begin position="822"/>
        <end position="851"/>
    </location>
</feature>
<evidence type="ECO:0000256" key="11">
    <source>
        <dbReference type="ARBA" id="ARBA00023180"/>
    </source>
</evidence>
<keyword evidence="6" id="KW-0147">Chitin-binding</keyword>
<feature type="signal peptide" evidence="18">
    <location>
        <begin position="1"/>
        <end position="22"/>
    </location>
</feature>
<feature type="chain" id="PRO_5017021099" description="chitinase" evidence="18">
    <location>
        <begin position="23"/>
        <end position="1198"/>
    </location>
</feature>
<evidence type="ECO:0000313" key="20">
    <source>
        <dbReference type="EMBL" id="ATZ45383.1"/>
    </source>
</evidence>
<evidence type="ECO:0000256" key="2">
    <source>
        <dbReference type="ARBA" id="ARBA00004609"/>
    </source>
</evidence>
<evidence type="ECO:0000256" key="5">
    <source>
        <dbReference type="ARBA" id="ARBA00022622"/>
    </source>
</evidence>
<feature type="compositionally biased region" description="Low complexity" evidence="17">
    <location>
        <begin position="543"/>
        <end position="575"/>
    </location>
</feature>
<evidence type="ECO:0000256" key="18">
    <source>
        <dbReference type="SAM" id="SignalP"/>
    </source>
</evidence>
<dbReference type="RefSeq" id="XP_024546029.1">
    <property type="nucleotide sequence ID" value="XM_024690261.1"/>
</dbReference>
<dbReference type="GO" id="GO:0005886">
    <property type="term" value="C:plasma membrane"/>
    <property type="evidence" value="ECO:0007669"/>
    <property type="project" value="UniProtKB-SubCell"/>
</dbReference>
<feature type="compositionally biased region" description="Basic residues" evidence="17">
    <location>
        <begin position="638"/>
        <end position="652"/>
    </location>
</feature>
<dbReference type="PANTHER" id="PTHR45708:SF47">
    <property type="entry name" value="ENDOCHITINASE A"/>
    <property type="match status" value="1"/>
</dbReference>
<dbReference type="AlphaFoldDB" id="A0A384J4D3"/>
<dbReference type="PROSITE" id="PS01095">
    <property type="entry name" value="GH18_1"/>
    <property type="match status" value="1"/>
</dbReference>
<dbReference type="PROSITE" id="PS51910">
    <property type="entry name" value="GH18_2"/>
    <property type="match status" value="1"/>
</dbReference>
<dbReference type="PANTHER" id="PTHR45708">
    <property type="entry name" value="ENDOCHITINASE"/>
    <property type="match status" value="1"/>
</dbReference>
<feature type="compositionally biased region" description="Polar residues" evidence="17">
    <location>
        <begin position="576"/>
        <end position="590"/>
    </location>
</feature>
<keyword evidence="10" id="KW-0472">Membrane</keyword>
<comment type="similarity">
    <text evidence="16">Belongs to the glycosyl hydrolase 18 family. Chitinase class III subfamily.</text>
</comment>
<keyword evidence="5" id="KW-0336">GPI-anchor</keyword>
<dbReference type="InterPro" id="IPR017853">
    <property type="entry name" value="GH"/>
</dbReference>
<dbReference type="InterPro" id="IPR045321">
    <property type="entry name" value="Cts1-like"/>
</dbReference>
<dbReference type="GO" id="GO:0006032">
    <property type="term" value="P:chitin catabolic process"/>
    <property type="evidence" value="ECO:0007669"/>
    <property type="project" value="UniProtKB-KW"/>
</dbReference>
<reference evidence="20 21" key="2">
    <citation type="journal article" date="2012" name="Eukaryot. Cell">
        <title>Genome update of Botrytis cinerea strains B05.10 and T4.</title>
        <authorList>
            <person name="Staats M."/>
            <person name="van Kan J.A."/>
        </authorList>
    </citation>
    <scope>NUCLEOTIDE SEQUENCE [LARGE SCALE GENOMIC DNA]</scope>
    <source>
        <strain evidence="20 21">B05.10</strain>
    </source>
</reference>
<dbReference type="GO" id="GO:0005576">
    <property type="term" value="C:extracellular region"/>
    <property type="evidence" value="ECO:0007669"/>
    <property type="project" value="TreeGrafter"/>
</dbReference>
<feature type="compositionally biased region" description="Polar residues" evidence="17">
    <location>
        <begin position="596"/>
        <end position="606"/>
    </location>
</feature>
<feature type="region of interest" description="Disordered" evidence="17">
    <location>
        <begin position="679"/>
        <end position="759"/>
    </location>
</feature>
<dbReference type="Gene3D" id="3.20.20.80">
    <property type="entry name" value="Glycosidases"/>
    <property type="match status" value="1"/>
</dbReference>
<feature type="compositionally biased region" description="Polar residues" evidence="17">
    <location>
        <begin position="697"/>
        <end position="716"/>
    </location>
</feature>
<evidence type="ECO:0000256" key="7">
    <source>
        <dbReference type="ARBA" id="ARBA00022729"/>
    </source>
</evidence>
<dbReference type="InterPro" id="IPR050542">
    <property type="entry name" value="Glycosyl_Hydrlase18_Chitinase"/>
</dbReference>
<protein>
    <recommendedName>
        <fullName evidence="3">chitinase</fullName>
        <ecNumber evidence="3">3.2.1.14</ecNumber>
    </recommendedName>
</protein>
<evidence type="ECO:0000256" key="16">
    <source>
        <dbReference type="ARBA" id="ARBA00025727"/>
    </source>
</evidence>
<keyword evidence="13" id="KW-0449">Lipoprotein</keyword>
<accession>A0A384J4D3</accession>
<evidence type="ECO:0000256" key="15">
    <source>
        <dbReference type="ARBA" id="ARBA00023326"/>
    </source>
</evidence>